<dbReference type="Proteomes" id="UP001159363">
    <property type="component" value="Chromosome X"/>
</dbReference>
<evidence type="ECO:0000313" key="2">
    <source>
        <dbReference type="EMBL" id="KAJ8887014.1"/>
    </source>
</evidence>
<gene>
    <name evidence="2" type="ORF">PR048_013228</name>
</gene>
<sequence>MARPMPSHEFYDIEVGCPTNLVQPVGCILCRDNQIYCYTMHDTHDRASLMHSEQHWFASRAGQQGSCHALCCHMEGGMWSAPFDSQKNIFLAADHWEYDNSTFYVSGHVNHHTVRIWASENPCHVHENICDSPKVILVPDIRALKLRVTEGIEHVCDSILARTWAGLWYHLDSLRATKGAHIDVFTQHCILLLLHIHLTRPSSALLTCCGAVGWCAAGLGCGRFWIQILGKAWVFKLGHKLLCKPSTDKPPDITPEDVNKTFPININTAEELRRCSAAWELLQTLVCSCPHLRAAPATHRRFSITLLVLGGWGGSVPTFYRLVTSHANGDDDQKLCAVALKLLNRSDVSPSSDKPGRSGRTPPHHSVGSQ</sequence>
<name>A0ABQ9HRK7_9NEOP</name>
<comment type="caution">
    <text evidence="2">The sequence shown here is derived from an EMBL/GenBank/DDBJ whole genome shotgun (WGS) entry which is preliminary data.</text>
</comment>
<accession>A0ABQ9HRK7</accession>
<reference evidence="2 3" key="1">
    <citation type="submission" date="2023-02" db="EMBL/GenBank/DDBJ databases">
        <title>LHISI_Scaffold_Assembly.</title>
        <authorList>
            <person name="Stuart O.P."/>
            <person name="Cleave R."/>
            <person name="Magrath M.J.L."/>
            <person name="Mikheyev A.S."/>
        </authorList>
    </citation>
    <scope>NUCLEOTIDE SEQUENCE [LARGE SCALE GENOMIC DNA]</scope>
    <source>
        <strain evidence="2">Daus_M_001</strain>
        <tissue evidence="2">Leg muscle</tissue>
    </source>
</reference>
<protein>
    <submittedName>
        <fullName evidence="2">Uncharacterized protein</fullName>
    </submittedName>
</protein>
<proteinExistence type="predicted"/>
<feature type="region of interest" description="Disordered" evidence="1">
    <location>
        <begin position="346"/>
        <end position="370"/>
    </location>
</feature>
<organism evidence="2 3">
    <name type="scientific">Dryococelus australis</name>
    <dbReference type="NCBI Taxonomy" id="614101"/>
    <lineage>
        <taxon>Eukaryota</taxon>
        <taxon>Metazoa</taxon>
        <taxon>Ecdysozoa</taxon>
        <taxon>Arthropoda</taxon>
        <taxon>Hexapoda</taxon>
        <taxon>Insecta</taxon>
        <taxon>Pterygota</taxon>
        <taxon>Neoptera</taxon>
        <taxon>Polyneoptera</taxon>
        <taxon>Phasmatodea</taxon>
        <taxon>Verophasmatodea</taxon>
        <taxon>Anareolatae</taxon>
        <taxon>Phasmatidae</taxon>
        <taxon>Eurycanthinae</taxon>
        <taxon>Dryococelus</taxon>
    </lineage>
</organism>
<evidence type="ECO:0000313" key="3">
    <source>
        <dbReference type="Proteomes" id="UP001159363"/>
    </source>
</evidence>
<keyword evidence="3" id="KW-1185">Reference proteome</keyword>
<evidence type="ECO:0000256" key="1">
    <source>
        <dbReference type="SAM" id="MobiDB-lite"/>
    </source>
</evidence>
<dbReference type="EMBL" id="JARBHB010000004">
    <property type="protein sequence ID" value="KAJ8887014.1"/>
    <property type="molecule type" value="Genomic_DNA"/>
</dbReference>